<dbReference type="EMBL" id="JAWQEG010007156">
    <property type="protein sequence ID" value="KAK3852975.1"/>
    <property type="molecule type" value="Genomic_DNA"/>
</dbReference>
<feature type="compositionally biased region" description="Low complexity" evidence="1">
    <location>
        <begin position="64"/>
        <end position="75"/>
    </location>
</feature>
<accession>A0AAE1EJJ3</accession>
<evidence type="ECO:0000256" key="1">
    <source>
        <dbReference type="SAM" id="MobiDB-lite"/>
    </source>
</evidence>
<keyword evidence="3" id="KW-1185">Reference proteome</keyword>
<name>A0AAE1EJJ3_PETCI</name>
<organism evidence="2 3">
    <name type="scientific">Petrolisthes cinctipes</name>
    <name type="common">Flat porcelain crab</name>
    <dbReference type="NCBI Taxonomy" id="88211"/>
    <lineage>
        <taxon>Eukaryota</taxon>
        <taxon>Metazoa</taxon>
        <taxon>Ecdysozoa</taxon>
        <taxon>Arthropoda</taxon>
        <taxon>Crustacea</taxon>
        <taxon>Multicrustacea</taxon>
        <taxon>Malacostraca</taxon>
        <taxon>Eumalacostraca</taxon>
        <taxon>Eucarida</taxon>
        <taxon>Decapoda</taxon>
        <taxon>Pleocyemata</taxon>
        <taxon>Anomura</taxon>
        <taxon>Galatheoidea</taxon>
        <taxon>Porcellanidae</taxon>
        <taxon>Petrolisthes</taxon>
    </lineage>
</organism>
<evidence type="ECO:0000313" key="3">
    <source>
        <dbReference type="Proteomes" id="UP001286313"/>
    </source>
</evidence>
<comment type="caution">
    <text evidence="2">The sequence shown here is derived from an EMBL/GenBank/DDBJ whole genome shotgun (WGS) entry which is preliminary data.</text>
</comment>
<evidence type="ECO:0000313" key="2">
    <source>
        <dbReference type="EMBL" id="KAK3852975.1"/>
    </source>
</evidence>
<sequence>MRRKVGKVEREYQRMIRADYIPSHLLIKSVLRRDGMAKLQEHEGKAKEEQHHRRKGKEDEEEGTTSSSGSTSSSSREQQQQVYPKKEEERENEIGTLKEEIAAETEMVKMVAYVSCTATPFIIRDKGWDAKNSDKEALRRLEKRIIRHLVIGYLQAEVERAREAKKGRLLKDPKEVKEFRQFVMV</sequence>
<reference evidence="2" key="1">
    <citation type="submission" date="2023-10" db="EMBL/GenBank/DDBJ databases">
        <title>Genome assemblies of two species of porcelain crab, Petrolisthes cinctipes and Petrolisthes manimaculis (Anomura: Porcellanidae).</title>
        <authorList>
            <person name="Angst P."/>
        </authorList>
    </citation>
    <scope>NUCLEOTIDE SEQUENCE</scope>
    <source>
        <strain evidence="2">PB745_01</strain>
        <tissue evidence="2">Gill</tissue>
    </source>
</reference>
<feature type="compositionally biased region" description="Basic and acidic residues" evidence="1">
    <location>
        <begin position="84"/>
        <end position="93"/>
    </location>
</feature>
<dbReference type="Proteomes" id="UP001286313">
    <property type="component" value="Unassembled WGS sequence"/>
</dbReference>
<feature type="region of interest" description="Disordered" evidence="1">
    <location>
        <begin position="37"/>
        <end position="93"/>
    </location>
</feature>
<protein>
    <submittedName>
        <fullName evidence="2">Uncharacterized protein</fullName>
    </submittedName>
</protein>
<gene>
    <name evidence="2" type="ORF">Pcinc_040458</name>
</gene>
<proteinExistence type="predicted"/>
<dbReference type="AlphaFoldDB" id="A0AAE1EJJ3"/>
<feature type="compositionally biased region" description="Basic and acidic residues" evidence="1">
    <location>
        <begin position="37"/>
        <end position="51"/>
    </location>
</feature>